<reference evidence="1" key="1">
    <citation type="journal article" date="2019" name="bioRxiv">
        <title>The Genome of the Zebra Mussel, Dreissena polymorpha: A Resource for Invasive Species Research.</title>
        <authorList>
            <person name="McCartney M.A."/>
            <person name="Auch B."/>
            <person name="Kono T."/>
            <person name="Mallez S."/>
            <person name="Zhang Y."/>
            <person name="Obille A."/>
            <person name="Becker A."/>
            <person name="Abrahante J.E."/>
            <person name="Garbe J."/>
            <person name="Badalamenti J.P."/>
            <person name="Herman A."/>
            <person name="Mangelson H."/>
            <person name="Liachko I."/>
            <person name="Sullivan S."/>
            <person name="Sone E.D."/>
            <person name="Koren S."/>
            <person name="Silverstein K.A.T."/>
            <person name="Beckman K.B."/>
            <person name="Gohl D.M."/>
        </authorList>
    </citation>
    <scope>NUCLEOTIDE SEQUENCE</scope>
    <source>
        <strain evidence="1">Duluth1</strain>
        <tissue evidence="1">Whole animal</tissue>
    </source>
</reference>
<evidence type="ECO:0000313" key="1">
    <source>
        <dbReference type="EMBL" id="KAH3719818.1"/>
    </source>
</evidence>
<proteinExistence type="predicted"/>
<evidence type="ECO:0000313" key="2">
    <source>
        <dbReference type="Proteomes" id="UP000828390"/>
    </source>
</evidence>
<comment type="caution">
    <text evidence="1">The sequence shown here is derived from an EMBL/GenBank/DDBJ whole genome shotgun (WGS) entry which is preliminary data.</text>
</comment>
<sequence length="64" mass="7618">MKFNALKYISRITKKDKPTNRYILQVQNEEIPSIMKSPIQCIGIWFYARLQDSDNVRKLETQVD</sequence>
<gene>
    <name evidence="1" type="ORF">DPMN_062699</name>
</gene>
<protein>
    <submittedName>
        <fullName evidence="1">Uncharacterized protein</fullName>
    </submittedName>
</protein>
<reference evidence="1" key="2">
    <citation type="submission" date="2020-11" db="EMBL/GenBank/DDBJ databases">
        <authorList>
            <person name="McCartney M.A."/>
            <person name="Auch B."/>
            <person name="Kono T."/>
            <person name="Mallez S."/>
            <person name="Becker A."/>
            <person name="Gohl D.M."/>
            <person name="Silverstein K.A.T."/>
            <person name="Koren S."/>
            <person name="Bechman K.B."/>
            <person name="Herman A."/>
            <person name="Abrahante J.E."/>
            <person name="Garbe J."/>
        </authorList>
    </citation>
    <scope>NUCLEOTIDE SEQUENCE</scope>
    <source>
        <strain evidence="1">Duluth1</strain>
        <tissue evidence="1">Whole animal</tissue>
    </source>
</reference>
<organism evidence="1 2">
    <name type="scientific">Dreissena polymorpha</name>
    <name type="common">Zebra mussel</name>
    <name type="synonym">Mytilus polymorpha</name>
    <dbReference type="NCBI Taxonomy" id="45954"/>
    <lineage>
        <taxon>Eukaryota</taxon>
        <taxon>Metazoa</taxon>
        <taxon>Spiralia</taxon>
        <taxon>Lophotrochozoa</taxon>
        <taxon>Mollusca</taxon>
        <taxon>Bivalvia</taxon>
        <taxon>Autobranchia</taxon>
        <taxon>Heteroconchia</taxon>
        <taxon>Euheterodonta</taxon>
        <taxon>Imparidentia</taxon>
        <taxon>Neoheterodontei</taxon>
        <taxon>Myida</taxon>
        <taxon>Dreissenoidea</taxon>
        <taxon>Dreissenidae</taxon>
        <taxon>Dreissena</taxon>
    </lineage>
</organism>
<name>A0A9D4CA92_DREPO</name>
<dbReference type="EMBL" id="JAIWYP010000013">
    <property type="protein sequence ID" value="KAH3719818.1"/>
    <property type="molecule type" value="Genomic_DNA"/>
</dbReference>
<dbReference type="AlphaFoldDB" id="A0A9D4CA92"/>
<keyword evidence="2" id="KW-1185">Reference proteome</keyword>
<accession>A0A9D4CA92</accession>
<dbReference type="Proteomes" id="UP000828390">
    <property type="component" value="Unassembled WGS sequence"/>
</dbReference>